<dbReference type="STRING" id="287099.SAMN05660413_01922"/>
<comment type="subcellular location">
    <subcellularLocation>
        <location evidence="1 7">Cell outer membrane</location>
        <topology evidence="1 7">Multi-pass membrane protein</topology>
    </subcellularLocation>
</comment>
<evidence type="ECO:0000256" key="6">
    <source>
        <dbReference type="ARBA" id="ARBA00023237"/>
    </source>
</evidence>
<evidence type="ECO:0000313" key="11">
    <source>
        <dbReference type="Proteomes" id="UP000199153"/>
    </source>
</evidence>
<dbReference type="Pfam" id="PF07715">
    <property type="entry name" value="Plug"/>
    <property type="match status" value="1"/>
</dbReference>
<keyword evidence="6 7" id="KW-0998">Cell outer membrane</keyword>
<dbReference type="Pfam" id="PF13715">
    <property type="entry name" value="CarbopepD_reg_2"/>
    <property type="match status" value="1"/>
</dbReference>
<dbReference type="NCBIfam" id="TIGR04056">
    <property type="entry name" value="OMP_RagA_SusC"/>
    <property type="match status" value="1"/>
</dbReference>
<keyword evidence="8" id="KW-0732">Signal</keyword>
<dbReference type="EMBL" id="FOVL01000011">
    <property type="protein sequence ID" value="SFN63278.1"/>
    <property type="molecule type" value="Genomic_DNA"/>
</dbReference>
<evidence type="ECO:0000256" key="5">
    <source>
        <dbReference type="ARBA" id="ARBA00023136"/>
    </source>
</evidence>
<keyword evidence="2 7" id="KW-0813">Transport</keyword>
<dbReference type="InterPro" id="IPR012910">
    <property type="entry name" value="Plug_dom"/>
</dbReference>
<keyword evidence="11" id="KW-1185">Reference proteome</keyword>
<organism evidence="10 11">
    <name type="scientific">Salegentibacter flavus</name>
    <dbReference type="NCBI Taxonomy" id="287099"/>
    <lineage>
        <taxon>Bacteria</taxon>
        <taxon>Pseudomonadati</taxon>
        <taxon>Bacteroidota</taxon>
        <taxon>Flavobacteriia</taxon>
        <taxon>Flavobacteriales</taxon>
        <taxon>Flavobacteriaceae</taxon>
        <taxon>Salegentibacter</taxon>
    </lineage>
</organism>
<dbReference type="NCBIfam" id="TIGR04057">
    <property type="entry name" value="SusC_RagA_signa"/>
    <property type="match status" value="1"/>
</dbReference>
<reference evidence="10 11" key="1">
    <citation type="submission" date="2016-10" db="EMBL/GenBank/DDBJ databases">
        <authorList>
            <person name="de Groot N.N."/>
        </authorList>
    </citation>
    <scope>NUCLEOTIDE SEQUENCE [LARGE SCALE GENOMIC DNA]</scope>
    <source>
        <strain evidence="10 11">DSM 17794</strain>
    </source>
</reference>
<dbReference type="InterPro" id="IPR039426">
    <property type="entry name" value="TonB-dep_rcpt-like"/>
</dbReference>
<dbReference type="Gene3D" id="2.170.130.10">
    <property type="entry name" value="TonB-dependent receptor, plug domain"/>
    <property type="match status" value="1"/>
</dbReference>
<dbReference type="Gene3D" id="2.40.170.20">
    <property type="entry name" value="TonB-dependent receptor, beta-barrel domain"/>
    <property type="match status" value="1"/>
</dbReference>
<dbReference type="InterPro" id="IPR008969">
    <property type="entry name" value="CarboxyPept-like_regulatory"/>
</dbReference>
<keyword evidence="4 7" id="KW-0812">Transmembrane</keyword>
<evidence type="ECO:0000313" key="10">
    <source>
        <dbReference type="EMBL" id="SFN63278.1"/>
    </source>
</evidence>
<dbReference type="Gene3D" id="2.60.40.1120">
    <property type="entry name" value="Carboxypeptidase-like, regulatory domain"/>
    <property type="match status" value="1"/>
</dbReference>
<evidence type="ECO:0000256" key="3">
    <source>
        <dbReference type="ARBA" id="ARBA00022452"/>
    </source>
</evidence>
<dbReference type="InterPro" id="IPR023997">
    <property type="entry name" value="TonB-dep_OMP_SusC/RagA_CS"/>
</dbReference>
<dbReference type="SUPFAM" id="SSF56935">
    <property type="entry name" value="Porins"/>
    <property type="match status" value="1"/>
</dbReference>
<name>A0A1I5ALI3_9FLAO</name>
<evidence type="ECO:0000256" key="2">
    <source>
        <dbReference type="ARBA" id="ARBA00022448"/>
    </source>
</evidence>
<proteinExistence type="inferred from homology"/>
<feature type="chain" id="PRO_5011670726" evidence="8">
    <location>
        <begin position="23"/>
        <end position="1011"/>
    </location>
</feature>
<evidence type="ECO:0000256" key="7">
    <source>
        <dbReference type="PROSITE-ProRule" id="PRU01360"/>
    </source>
</evidence>
<dbReference type="RefSeq" id="WP_245760416.1">
    <property type="nucleotide sequence ID" value="NZ_FOVL01000011.1"/>
</dbReference>
<dbReference type="InterPro" id="IPR037066">
    <property type="entry name" value="Plug_dom_sf"/>
</dbReference>
<feature type="signal peptide" evidence="8">
    <location>
        <begin position="1"/>
        <end position="22"/>
    </location>
</feature>
<protein>
    <submittedName>
        <fullName evidence="10">TonB-linked outer membrane protein, SusC/RagA family</fullName>
    </submittedName>
</protein>
<dbReference type="SUPFAM" id="SSF49464">
    <property type="entry name" value="Carboxypeptidase regulatory domain-like"/>
    <property type="match status" value="1"/>
</dbReference>
<dbReference type="Proteomes" id="UP000199153">
    <property type="component" value="Unassembled WGS sequence"/>
</dbReference>
<dbReference type="InterPro" id="IPR023996">
    <property type="entry name" value="TonB-dep_OMP_SusC/RagA"/>
</dbReference>
<dbReference type="AlphaFoldDB" id="A0A1I5ALI3"/>
<evidence type="ECO:0000256" key="4">
    <source>
        <dbReference type="ARBA" id="ARBA00022692"/>
    </source>
</evidence>
<gene>
    <name evidence="10" type="ORF">SAMN05660413_01922</name>
</gene>
<dbReference type="InterPro" id="IPR036942">
    <property type="entry name" value="Beta-barrel_TonB_sf"/>
</dbReference>
<keyword evidence="5 7" id="KW-0472">Membrane</keyword>
<comment type="similarity">
    <text evidence="7">Belongs to the TonB-dependent receptor family.</text>
</comment>
<accession>A0A1I5ALI3</accession>
<evidence type="ECO:0000256" key="1">
    <source>
        <dbReference type="ARBA" id="ARBA00004571"/>
    </source>
</evidence>
<sequence length="1011" mass="110438">MKNKLHGILTLLLAFVVQITFAQEKTVTGTITDETGLPLPGVNVIEEGTSNGAQSDFDGNYSISVEPGDLLVFSYVGFETQSIVVGSSDVYNVTMAVSAAALEEVVITGYVAQRKSDITGSLVEVDAGKLSEYAAASVDQALQGNVAGLTVSQSSGTPGSVANIRIRGLSSITAGNEPLYVIDGVPVNNGNVSASTATSSISALAAIDQSTIESITVLKDASATAQYGARGANGVILINTKSGKYGKTVYNFSSQVGFQNDATKGPTPLTSAQRLELASEAYYNDGYFDSEQAAEDYILGNIGLFTQWDEDGRPESNWSEAVANDDALYQQHSLSASGGGEDNRFFASIGYLQQEATVIGSDFERISGSLNFSKDFSPSLKFSSNNSGAYTLQNAFLEQSAYFASPRTAKYFMNSLRYPYNEDGSPAEIGGALPNPLIGARDDFNENRFTRIISGNSLDWDIGSGFKAGTKFNVDLQLYNYRTYGNRNYGYGVPVSGEASQYDRTNAFYVLQNYLEYDFEINQDHAFNLKAVQEYQASRSYFLGGDGNNFADDGLFYLASAGTPLSVTSSFSDWYMGAYLGLLQYSAFDSKYVLNLSYRKEGNSRFQEENRWGDFYSIGAAWNLHKENFLSSSDAIDYLKLRGSYGVTGNANIGLNNYQSLFTYGVDYNGEGAQVVDTFGNEELSWEINKTLDVGVEFGLFQDALTGNVAYFRRNSEDLLLDVPLSQTTGFNTQTRNIGALVNEGLEVQLNANIVNTKDVSFSIGGNFTTVENEVTKLPLDPNGVERTITTTITRIETGHPVREFYMPTWAGVNPETGMEEFYVNGVDGETTTNFNDAEAVFQGSNAIPTLTAGMNLNFSFKGFFVNANAYYAGGHKIYEGWHLYLHQTNGYPILAYNGYQSLMDRWQEPGDIARHGKFTSAGEPWQRHSKYLYDADFLRLRTVTVGYDLPSSAMEQIGMTSVRVFLRGNNLATWVKDDNLLYDPEQDLGGETGLETPPTKAFLVGLNLTF</sequence>
<dbReference type="GO" id="GO:0009279">
    <property type="term" value="C:cell outer membrane"/>
    <property type="evidence" value="ECO:0007669"/>
    <property type="project" value="UniProtKB-SubCell"/>
</dbReference>
<dbReference type="PROSITE" id="PS52016">
    <property type="entry name" value="TONB_DEPENDENT_REC_3"/>
    <property type="match status" value="1"/>
</dbReference>
<evidence type="ECO:0000256" key="8">
    <source>
        <dbReference type="SAM" id="SignalP"/>
    </source>
</evidence>
<evidence type="ECO:0000259" key="9">
    <source>
        <dbReference type="Pfam" id="PF07715"/>
    </source>
</evidence>
<feature type="domain" description="TonB-dependent receptor plug" evidence="9">
    <location>
        <begin position="115"/>
        <end position="235"/>
    </location>
</feature>
<keyword evidence="3 7" id="KW-1134">Transmembrane beta strand</keyword>